<accession>A0ABT5J6G8</accession>
<dbReference type="RefSeq" id="WP_272776082.1">
    <property type="nucleotide sequence ID" value="NZ_JAQQLI010000006.1"/>
</dbReference>
<dbReference type="PANTHER" id="PTHR23028:SF131">
    <property type="entry name" value="BLR2367 PROTEIN"/>
    <property type="match status" value="1"/>
</dbReference>
<evidence type="ECO:0000313" key="4">
    <source>
        <dbReference type="Proteomes" id="UP001165652"/>
    </source>
</evidence>
<dbReference type="GO" id="GO:0016746">
    <property type="term" value="F:acyltransferase activity"/>
    <property type="evidence" value="ECO:0007669"/>
    <property type="project" value="UniProtKB-KW"/>
</dbReference>
<dbReference type="PANTHER" id="PTHR23028">
    <property type="entry name" value="ACETYLTRANSFERASE"/>
    <property type="match status" value="1"/>
</dbReference>
<evidence type="ECO:0000256" key="1">
    <source>
        <dbReference type="SAM" id="Phobius"/>
    </source>
</evidence>
<keyword evidence="4" id="KW-1185">Reference proteome</keyword>
<comment type="caution">
    <text evidence="3">The sequence shown here is derived from an EMBL/GenBank/DDBJ whole genome shotgun (WGS) entry which is preliminary data.</text>
</comment>
<keyword evidence="3" id="KW-0808">Transferase</keyword>
<feature type="transmembrane region" description="Helical" evidence="1">
    <location>
        <begin position="284"/>
        <end position="305"/>
    </location>
</feature>
<feature type="transmembrane region" description="Helical" evidence="1">
    <location>
        <begin position="317"/>
        <end position="340"/>
    </location>
</feature>
<feature type="transmembrane region" description="Helical" evidence="1">
    <location>
        <begin position="191"/>
        <end position="209"/>
    </location>
</feature>
<reference evidence="3" key="1">
    <citation type="journal article" date="2023" name="Microbiol Resour">
        <title>Genome Sequences of Rhodoplanes serenus and Two Thermotolerant Strains, Rhodoplanes tepidamans and 'Rhodoplanes cryptolactis,' Further Refine the Genus.</title>
        <authorList>
            <person name="Rayyan A.A."/>
            <person name="Kyndt J.A."/>
        </authorList>
    </citation>
    <scope>NUCLEOTIDE SEQUENCE</scope>
    <source>
        <strain evidence="3">DSM 9987</strain>
    </source>
</reference>
<proteinExistence type="predicted"/>
<keyword evidence="1" id="KW-1133">Transmembrane helix</keyword>
<sequence>MNRLASIQVLRGVAAVLVVVDHALAWSAPWAGYSDRIVATAEHVGLVGVWVFFVISGYIMVRTTDGEFGRPGARVRFLLKRIVRIVPLYWIATFVEIALRARTGRAPPLDEIAASLLFLPYVDPVPAASIRPVLGVGWTLIYEMFFYVMFALVMVWRRQRGLSILALIMLAIVAAGTLLKPLSDTSSPTTVATYISDPIILLFTLGVLVGRCSEAGVQAPWATTLALIKAGVALALAIAMFVAFVAPAQSPLAWRSAFWLLCVAAVAVCAFAGQDRETAWQRPLVWLGDASYSIYLFHFFWIIGFNKLWLALVGERAPLAFVILAVPGAIAVGCIVHVVLERPLTAWLGRRLSRRPASADERPVRGARVLQDPSVP</sequence>
<gene>
    <name evidence="3" type="ORF">PQJ73_06030</name>
</gene>
<feature type="transmembrane region" description="Helical" evidence="1">
    <location>
        <begin position="133"/>
        <end position="155"/>
    </location>
</feature>
<keyword evidence="3" id="KW-0012">Acyltransferase</keyword>
<feature type="transmembrane region" description="Helical" evidence="1">
    <location>
        <begin position="252"/>
        <end position="272"/>
    </location>
</feature>
<dbReference type="Pfam" id="PF01757">
    <property type="entry name" value="Acyl_transf_3"/>
    <property type="match status" value="1"/>
</dbReference>
<keyword evidence="1" id="KW-0472">Membrane</keyword>
<dbReference type="InterPro" id="IPR050879">
    <property type="entry name" value="Acyltransferase_3"/>
</dbReference>
<organism evidence="3 4">
    <name type="scientific">Rhodoplanes tepidamans</name>
    <name type="common">Rhodoplanes cryptolactis</name>
    <dbReference type="NCBI Taxonomy" id="200616"/>
    <lineage>
        <taxon>Bacteria</taxon>
        <taxon>Pseudomonadati</taxon>
        <taxon>Pseudomonadota</taxon>
        <taxon>Alphaproteobacteria</taxon>
        <taxon>Hyphomicrobiales</taxon>
        <taxon>Nitrobacteraceae</taxon>
        <taxon>Rhodoplanes</taxon>
    </lineage>
</organism>
<reference evidence="3" key="2">
    <citation type="submission" date="2023-02" db="EMBL/GenBank/DDBJ databases">
        <authorList>
            <person name="Rayyan A."/>
            <person name="Meyer T."/>
            <person name="Kyndt J.A."/>
        </authorList>
    </citation>
    <scope>NUCLEOTIDE SEQUENCE</scope>
    <source>
        <strain evidence="3">DSM 9987</strain>
    </source>
</reference>
<feature type="domain" description="Acyltransferase 3" evidence="2">
    <location>
        <begin position="5"/>
        <end position="336"/>
    </location>
</feature>
<keyword evidence="1" id="KW-0812">Transmembrane</keyword>
<protein>
    <submittedName>
        <fullName evidence="3">Acyltransferase</fullName>
    </submittedName>
</protein>
<dbReference type="Proteomes" id="UP001165652">
    <property type="component" value="Unassembled WGS sequence"/>
</dbReference>
<evidence type="ECO:0000259" key="2">
    <source>
        <dbReference type="Pfam" id="PF01757"/>
    </source>
</evidence>
<name>A0ABT5J6G8_RHOTP</name>
<evidence type="ECO:0000313" key="3">
    <source>
        <dbReference type="EMBL" id="MDC7785236.1"/>
    </source>
</evidence>
<dbReference type="InterPro" id="IPR002656">
    <property type="entry name" value="Acyl_transf_3_dom"/>
</dbReference>
<feature type="transmembrane region" description="Helical" evidence="1">
    <location>
        <begin position="82"/>
        <end position="101"/>
    </location>
</feature>
<feature type="transmembrane region" description="Helical" evidence="1">
    <location>
        <begin position="162"/>
        <end position="179"/>
    </location>
</feature>
<feature type="transmembrane region" description="Helical" evidence="1">
    <location>
        <begin position="43"/>
        <end position="61"/>
    </location>
</feature>
<feature type="transmembrane region" description="Helical" evidence="1">
    <location>
        <begin position="221"/>
        <end position="246"/>
    </location>
</feature>
<dbReference type="EMBL" id="JAQQLI010000006">
    <property type="protein sequence ID" value="MDC7785236.1"/>
    <property type="molecule type" value="Genomic_DNA"/>
</dbReference>